<feature type="non-terminal residue" evidence="1">
    <location>
        <position position="1"/>
    </location>
</feature>
<evidence type="ECO:0000313" key="1">
    <source>
        <dbReference type="EMBL" id="CAF1567707.1"/>
    </source>
</evidence>
<dbReference type="Proteomes" id="UP000663870">
    <property type="component" value="Unassembled WGS sequence"/>
</dbReference>
<accession>A0A815Y9G1</accession>
<sequence length="36" mass="4124">PMGVGILLQRGTMNISITQNTLYQFFHTAIQIGWSW</sequence>
<dbReference type="EMBL" id="CAJNOH010015951">
    <property type="protein sequence ID" value="CAF1567707.1"/>
    <property type="molecule type" value="Genomic_DNA"/>
</dbReference>
<dbReference type="Proteomes" id="UP000663854">
    <property type="component" value="Unassembled WGS sequence"/>
</dbReference>
<keyword evidence="4" id="KW-1185">Reference proteome</keyword>
<comment type="caution">
    <text evidence="1">The sequence shown here is derived from an EMBL/GenBank/DDBJ whole genome shotgun (WGS) entry which is preliminary data.</text>
</comment>
<gene>
    <name evidence="2" type="ORF">JXQ802_LOCUS58999</name>
    <name evidence="1" type="ORF">PYM288_LOCUS42350</name>
</gene>
<dbReference type="AlphaFoldDB" id="A0A815Y9G1"/>
<reference evidence="1" key="1">
    <citation type="submission" date="2021-02" db="EMBL/GenBank/DDBJ databases">
        <authorList>
            <person name="Nowell W R."/>
        </authorList>
    </citation>
    <scope>NUCLEOTIDE SEQUENCE</scope>
</reference>
<evidence type="ECO:0000313" key="4">
    <source>
        <dbReference type="Proteomes" id="UP000663870"/>
    </source>
</evidence>
<proteinExistence type="predicted"/>
<evidence type="ECO:0000313" key="3">
    <source>
        <dbReference type="Proteomes" id="UP000663854"/>
    </source>
</evidence>
<evidence type="ECO:0000313" key="2">
    <source>
        <dbReference type="EMBL" id="CAF1679951.1"/>
    </source>
</evidence>
<dbReference type="EMBL" id="CAJNOL010017886">
    <property type="protein sequence ID" value="CAF1679951.1"/>
    <property type="molecule type" value="Genomic_DNA"/>
</dbReference>
<name>A0A815Y9G1_9BILA</name>
<protein>
    <submittedName>
        <fullName evidence="1">Uncharacterized protein</fullName>
    </submittedName>
</protein>
<organism evidence="1 3">
    <name type="scientific">Rotaria sordida</name>
    <dbReference type="NCBI Taxonomy" id="392033"/>
    <lineage>
        <taxon>Eukaryota</taxon>
        <taxon>Metazoa</taxon>
        <taxon>Spiralia</taxon>
        <taxon>Gnathifera</taxon>
        <taxon>Rotifera</taxon>
        <taxon>Eurotatoria</taxon>
        <taxon>Bdelloidea</taxon>
        <taxon>Philodinida</taxon>
        <taxon>Philodinidae</taxon>
        <taxon>Rotaria</taxon>
    </lineage>
</organism>